<name>B1YFN8_EXIS2</name>
<reference evidence="2 3" key="2">
    <citation type="journal article" date="2008" name="BMC Genomics">
        <title>Architecture of thermal adaptation in an Exiguobacterium sibiricum strain isolated from 3 million year old permafrost: a genome and transcriptome approach.</title>
        <authorList>
            <person name="Rodrigues D.F."/>
            <person name="Ivanova N."/>
            <person name="He Z."/>
            <person name="Huebner M."/>
            <person name="Zhou J."/>
            <person name="Tiedje J.M."/>
        </authorList>
    </citation>
    <scope>NUCLEOTIDE SEQUENCE [LARGE SCALE GENOMIC DNA]</scope>
    <source>
        <strain evidence="3">DSM 17290 / CIP 109462 / JCM 13490 / 255-15</strain>
    </source>
</reference>
<gene>
    <name evidence="2" type="ordered locus">Exig_2917</name>
</gene>
<dbReference type="STRING" id="262543.Exig_2917"/>
<evidence type="ECO:0000256" key="1">
    <source>
        <dbReference type="SAM" id="SignalP"/>
    </source>
</evidence>
<evidence type="ECO:0000313" key="2">
    <source>
        <dbReference type="EMBL" id="ACB62363.1"/>
    </source>
</evidence>
<organism evidence="2 3">
    <name type="scientific">Exiguobacterium sibiricum (strain DSM 17290 / CCUG 55495 / CIP 109462 / JCM 13490 / 255-15)</name>
    <dbReference type="NCBI Taxonomy" id="262543"/>
    <lineage>
        <taxon>Bacteria</taxon>
        <taxon>Bacillati</taxon>
        <taxon>Bacillota</taxon>
        <taxon>Bacilli</taxon>
        <taxon>Bacillales</taxon>
        <taxon>Bacillales Family XII. Incertae Sedis</taxon>
        <taxon>Exiguobacterium</taxon>
    </lineage>
</organism>
<sequence length="169" mass="18837">MKKFTKILGATLLLSTSLSLISPKDTQALSGNEGTYFYYTPAASPVYKSKSYGAWKAESKTMHGPQKMSISEKVKTSWSVTGAGEISRGSIKGSLEGFFGKDKTITVKSEEYIPKGKKGTFKTRVVYKNYTQKYNQWFTTDGHRSKTGKTKTIKIKKKYNVEGKISITK</sequence>
<dbReference type="OrthoDB" id="2972969at2"/>
<dbReference type="KEGG" id="esi:Exig_2917"/>
<proteinExistence type="predicted"/>
<accession>B1YFN8</accession>
<dbReference type="Proteomes" id="UP000001681">
    <property type="component" value="Chromosome"/>
</dbReference>
<keyword evidence="3" id="KW-1185">Reference proteome</keyword>
<dbReference type="EMBL" id="CP001022">
    <property type="protein sequence ID" value="ACB62363.1"/>
    <property type="molecule type" value="Genomic_DNA"/>
</dbReference>
<reference evidence="3" key="3">
    <citation type="submission" date="2008-04" db="EMBL/GenBank/DDBJ databases">
        <title>Complete sequence of chromosome of Exiguobacterium sibiricum 255-15.</title>
        <authorList>
            <consortium name="US DOE Joint Genome Institute"/>
            <person name="Copeland A."/>
            <person name="Lucas S."/>
            <person name="Lapidus A."/>
            <person name="Glavina del Rio T."/>
            <person name="Dalin E."/>
            <person name="Tice H."/>
            <person name="Bruce D."/>
            <person name="Goodwin L."/>
            <person name="Pitluck S."/>
            <person name="Kiss H."/>
            <person name="Chertkov O."/>
            <person name="Monk C."/>
            <person name="Brettin T."/>
            <person name="Detter J.C."/>
            <person name="Han C."/>
            <person name="Kuske C.R."/>
            <person name="Schmutz J."/>
            <person name="Larimer F."/>
            <person name="Land M."/>
            <person name="Hauser L."/>
            <person name="Kyrpides N."/>
            <person name="Mikhailova N."/>
            <person name="Vishnivetskaya T."/>
            <person name="Rodrigues D.F."/>
            <person name="Gilichinsky D."/>
            <person name="Tiedje J."/>
            <person name="Richardson P."/>
        </authorList>
    </citation>
    <scope>NUCLEOTIDE SEQUENCE [LARGE SCALE GENOMIC DNA]</scope>
    <source>
        <strain evidence="3">DSM 17290 / CIP 109462 / JCM 13490 / 255-15</strain>
    </source>
</reference>
<evidence type="ECO:0000313" key="3">
    <source>
        <dbReference type="Proteomes" id="UP000001681"/>
    </source>
</evidence>
<dbReference type="RefSeq" id="WP_012371779.1">
    <property type="nucleotide sequence ID" value="NC_010556.1"/>
</dbReference>
<feature type="chain" id="PRO_5039090813" evidence="1">
    <location>
        <begin position="22"/>
        <end position="169"/>
    </location>
</feature>
<feature type="signal peptide" evidence="1">
    <location>
        <begin position="1"/>
        <end position="21"/>
    </location>
</feature>
<dbReference type="HOGENOM" id="CLU_1576120_0_0_9"/>
<keyword evidence="1" id="KW-0732">Signal</keyword>
<dbReference type="AlphaFoldDB" id="B1YFN8"/>
<reference evidence="2 3" key="1">
    <citation type="journal article" date="2006" name="Extremophiles">
        <title>Characterization of Exiguobacterium isolates from the Siberian permafrost. Description of Exiguobacterium sibiricum sp. nov.</title>
        <authorList>
            <person name="Rodrigues D.F."/>
            <person name="Goris J."/>
            <person name="Vishnivetskaya T."/>
            <person name="Gilichinsky D."/>
            <person name="Thomashow M.F."/>
            <person name="Tiedje J.M."/>
        </authorList>
    </citation>
    <scope>NUCLEOTIDE SEQUENCE [LARGE SCALE GENOMIC DNA]</scope>
    <source>
        <strain evidence="3">DSM 17290 / CIP 109462 / JCM 13490 / 255-15</strain>
    </source>
</reference>
<protein>
    <submittedName>
        <fullName evidence="2">Uncharacterized protein</fullName>
    </submittedName>
</protein>